<gene>
    <name evidence="3" type="ORF">KK137_15825</name>
</gene>
<evidence type="ECO:0008006" key="5">
    <source>
        <dbReference type="Google" id="ProtNLM"/>
    </source>
</evidence>
<protein>
    <recommendedName>
        <fullName evidence="5">Ferrochelatase</fullName>
    </recommendedName>
</protein>
<evidence type="ECO:0000256" key="1">
    <source>
        <dbReference type="SAM" id="Phobius"/>
    </source>
</evidence>
<sequence>MIRQAIISSALALSLVAGTTAQAAVPARAPAPVSTQSEEVAGVSTIWIVGGALVAIVLLILILDDDDNPTSP</sequence>
<organism evidence="3 4">
    <name type="scientific">Croceibacterium selenioxidans</name>
    <dbReference type="NCBI Taxonomy" id="2838833"/>
    <lineage>
        <taxon>Bacteria</taxon>
        <taxon>Pseudomonadati</taxon>
        <taxon>Pseudomonadota</taxon>
        <taxon>Alphaproteobacteria</taxon>
        <taxon>Sphingomonadales</taxon>
        <taxon>Erythrobacteraceae</taxon>
        <taxon>Croceibacterium</taxon>
    </lineage>
</organism>
<name>A0ABS5W9K5_9SPHN</name>
<feature type="transmembrane region" description="Helical" evidence="1">
    <location>
        <begin position="39"/>
        <end position="63"/>
    </location>
</feature>
<keyword evidence="2" id="KW-0732">Signal</keyword>
<evidence type="ECO:0000313" key="3">
    <source>
        <dbReference type="EMBL" id="MBT2135807.1"/>
    </source>
</evidence>
<feature type="signal peptide" evidence="2">
    <location>
        <begin position="1"/>
        <end position="23"/>
    </location>
</feature>
<keyword evidence="1" id="KW-1133">Transmembrane helix</keyword>
<evidence type="ECO:0000256" key="2">
    <source>
        <dbReference type="SAM" id="SignalP"/>
    </source>
</evidence>
<proteinExistence type="predicted"/>
<comment type="caution">
    <text evidence="3">The sequence shown here is derived from an EMBL/GenBank/DDBJ whole genome shotgun (WGS) entry which is preliminary data.</text>
</comment>
<accession>A0ABS5W9K5</accession>
<dbReference type="Proteomes" id="UP000811255">
    <property type="component" value="Unassembled WGS sequence"/>
</dbReference>
<feature type="chain" id="PRO_5046662274" description="Ferrochelatase" evidence="2">
    <location>
        <begin position="24"/>
        <end position="72"/>
    </location>
</feature>
<reference evidence="3 4" key="1">
    <citation type="submission" date="2021-05" db="EMBL/GenBank/DDBJ databases">
        <title>Croceibacterium sp. LX-88 genome sequence.</title>
        <authorList>
            <person name="Luo X."/>
        </authorList>
    </citation>
    <scope>NUCLEOTIDE SEQUENCE [LARGE SCALE GENOMIC DNA]</scope>
    <source>
        <strain evidence="3 4">LX-88</strain>
    </source>
</reference>
<keyword evidence="1" id="KW-0472">Membrane</keyword>
<keyword evidence="1" id="KW-0812">Transmembrane</keyword>
<dbReference type="EMBL" id="JAHFVK010000003">
    <property type="protein sequence ID" value="MBT2135807.1"/>
    <property type="molecule type" value="Genomic_DNA"/>
</dbReference>
<dbReference type="RefSeq" id="WP_214537633.1">
    <property type="nucleotide sequence ID" value="NZ_JAHFVK010000003.1"/>
</dbReference>
<evidence type="ECO:0000313" key="4">
    <source>
        <dbReference type="Proteomes" id="UP000811255"/>
    </source>
</evidence>
<keyword evidence="4" id="KW-1185">Reference proteome</keyword>